<dbReference type="EMBL" id="CAJOBJ010184543">
    <property type="protein sequence ID" value="CAF4930767.1"/>
    <property type="molecule type" value="Genomic_DNA"/>
</dbReference>
<dbReference type="AlphaFoldDB" id="A0A8S3CKP7"/>
<proteinExistence type="predicted"/>
<feature type="non-terminal residue" evidence="2">
    <location>
        <position position="21"/>
    </location>
</feature>
<feature type="region of interest" description="Disordered" evidence="1">
    <location>
        <begin position="1"/>
        <end position="21"/>
    </location>
</feature>
<organism evidence="2 3">
    <name type="scientific">Rotaria magnacalcarata</name>
    <dbReference type="NCBI Taxonomy" id="392030"/>
    <lineage>
        <taxon>Eukaryota</taxon>
        <taxon>Metazoa</taxon>
        <taxon>Spiralia</taxon>
        <taxon>Gnathifera</taxon>
        <taxon>Rotifera</taxon>
        <taxon>Eurotatoria</taxon>
        <taxon>Bdelloidea</taxon>
        <taxon>Philodinida</taxon>
        <taxon>Philodinidae</taxon>
        <taxon>Rotaria</taxon>
    </lineage>
</organism>
<gene>
    <name evidence="2" type="ORF">GIL414_LOCUS53296</name>
</gene>
<evidence type="ECO:0000313" key="3">
    <source>
        <dbReference type="Proteomes" id="UP000681720"/>
    </source>
</evidence>
<dbReference type="Proteomes" id="UP000681720">
    <property type="component" value="Unassembled WGS sequence"/>
</dbReference>
<evidence type="ECO:0000313" key="2">
    <source>
        <dbReference type="EMBL" id="CAF4930767.1"/>
    </source>
</evidence>
<comment type="caution">
    <text evidence="2">The sequence shown here is derived from an EMBL/GenBank/DDBJ whole genome shotgun (WGS) entry which is preliminary data.</text>
</comment>
<sequence length="21" mass="2131">MKSRKAPGSDEVTADILKAGG</sequence>
<reference evidence="2" key="1">
    <citation type="submission" date="2021-02" db="EMBL/GenBank/DDBJ databases">
        <authorList>
            <person name="Nowell W R."/>
        </authorList>
    </citation>
    <scope>NUCLEOTIDE SEQUENCE</scope>
</reference>
<protein>
    <submittedName>
        <fullName evidence="2">Uncharacterized protein</fullName>
    </submittedName>
</protein>
<name>A0A8S3CKP7_9BILA</name>
<evidence type="ECO:0000256" key="1">
    <source>
        <dbReference type="SAM" id="MobiDB-lite"/>
    </source>
</evidence>
<accession>A0A8S3CKP7</accession>